<evidence type="ECO:0000256" key="1">
    <source>
        <dbReference type="SAM" id="MobiDB-lite"/>
    </source>
</evidence>
<accession>A0A1T3CJ14</accession>
<dbReference type="EMBL" id="LVVK01000016">
    <property type="protein sequence ID" value="OPB41001.1"/>
    <property type="molecule type" value="Genomic_DNA"/>
</dbReference>
<comment type="caution">
    <text evidence="2">The sequence shown here is derived from an EMBL/GenBank/DDBJ whole genome shotgun (WGS) entry which is preliminary data.</text>
</comment>
<reference evidence="2 3" key="1">
    <citation type="submission" date="2016-04" db="EMBL/GenBank/DDBJ databases">
        <title>Multiple horizontal gene transfer events from other fungi enriched the ability of the initially mycotrophic fungus Trichoderma (Ascomycota) to feed on dead plant biomass.</title>
        <authorList>
            <person name="Atanasova L."/>
            <person name="Chenthamara K."/>
            <person name="Zhang J."/>
            <person name="Grujic M."/>
            <person name="Henrissat B."/>
            <person name="Kuo A."/>
            <person name="Aertz A."/>
            <person name="Salamov A."/>
            <person name="Lipzen A."/>
            <person name="Labutti K."/>
            <person name="Barry K."/>
            <person name="Miao Y."/>
            <person name="Rahimi M.J."/>
            <person name="Shen Q."/>
            <person name="Grigoriev I.V."/>
            <person name="Kubicek C.P."/>
            <person name="Druzhinina I.S."/>
        </authorList>
    </citation>
    <scope>NUCLEOTIDE SEQUENCE [LARGE SCALE GENOMIC DNA]</scope>
    <source>
        <strain evidence="2 3">NJAU 4742</strain>
    </source>
</reference>
<keyword evidence="3" id="KW-1185">Reference proteome</keyword>
<dbReference type="AlphaFoldDB" id="A0A1T3CJ14"/>
<proteinExistence type="predicted"/>
<evidence type="ECO:0000313" key="3">
    <source>
        <dbReference type="Proteomes" id="UP000191004"/>
    </source>
</evidence>
<name>A0A1T3CJ14_9HYPO</name>
<feature type="region of interest" description="Disordered" evidence="1">
    <location>
        <begin position="30"/>
        <end position="51"/>
    </location>
</feature>
<sequence length="176" mass="19793">MESTSDHHSDVPPIDVSNCVKVTTVAAETMVHAPPADTGNSGSLESSNPEEMKRLQRRTRNFTETDIKDFAAFIEQGMTESIGLVLVFIENWHNWAFESLINAFPSLPVHLLHGVSGGLSLTMLPAFDDDNIELYYIMDNIDVTDTPERTYSRGSMRLGLWEAQRMPVRLFSYEVL</sequence>
<evidence type="ECO:0000313" key="2">
    <source>
        <dbReference type="EMBL" id="OPB41001.1"/>
    </source>
</evidence>
<gene>
    <name evidence="2" type="ORF">A0O28_0106980</name>
</gene>
<dbReference type="Proteomes" id="UP000191004">
    <property type="component" value="Unassembled WGS sequence"/>
</dbReference>
<organism evidence="2 3">
    <name type="scientific">Trichoderma guizhouense</name>
    <dbReference type="NCBI Taxonomy" id="1491466"/>
    <lineage>
        <taxon>Eukaryota</taxon>
        <taxon>Fungi</taxon>
        <taxon>Dikarya</taxon>
        <taxon>Ascomycota</taxon>
        <taxon>Pezizomycotina</taxon>
        <taxon>Sordariomycetes</taxon>
        <taxon>Hypocreomycetidae</taxon>
        <taxon>Hypocreales</taxon>
        <taxon>Hypocreaceae</taxon>
        <taxon>Trichoderma</taxon>
    </lineage>
</organism>
<feature type="compositionally biased region" description="Polar residues" evidence="1">
    <location>
        <begin position="38"/>
        <end position="49"/>
    </location>
</feature>
<protein>
    <submittedName>
        <fullName evidence="2">Uncharacterized protein</fullName>
    </submittedName>
</protein>